<comment type="caution">
    <text evidence="1">The sequence shown here is derived from an EMBL/GenBank/DDBJ whole genome shotgun (WGS) entry which is preliminary data.</text>
</comment>
<organism evidence="1 2">
    <name type="scientific">Cirrhinus mrigala</name>
    <name type="common">Mrigala</name>
    <dbReference type="NCBI Taxonomy" id="683832"/>
    <lineage>
        <taxon>Eukaryota</taxon>
        <taxon>Metazoa</taxon>
        <taxon>Chordata</taxon>
        <taxon>Craniata</taxon>
        <taxon>Vertebrata</taxon>
        <taxon>Euteleostomi</taxon>
        <taxon>Actinopterygii</taxon>
        <taxon>Neopterygii</taxon>
        <taxon>Teleostei</taxon>
        <taxon>Ostariophysi</taxon>
        <taxon>Cypriniformes</taxon>
        <taxon>Cyprinidae</taxon>
        <taxon>Labeoninae</taxon>
        <taxon>Labeonini</taxon>
        <taxon>Cirrhinus</taxon>
    </lineage>
</organism>
<accession>A0ABD0P715</accession>
<dbReference type="EMBL" id="JAMKFB020000018">
    <property type="protein sequence ID" value="KAL0169041.1"/>
    <property type="molecule type" value="Genomic_DNA"/>
</dbReference>
<evidence type="ECO:0000313" key="1">
    <source>
        <dbReference type="EMBL" id="KAL0169041.1"/>
    </source>
</evidence>
<evidence type="ECO:0000313" key="2">
    <source>
        <dbReference type="Proteomes" id="UP001529510"/>
    </source>
</evidence>
<dbReference type="Proteomes" id="UP001529510">
    <property type="component" value="Unassembled WGS sequence"/>
</dbReference>
<dbReference type="AlphaFoldDB" id="A0ABD0P715"/>
<keyword evidence="2" id="KW-1185">Reference proteome</keyword>
<feature type="non-terminal residue" evidence="1">
    <location>
        <position position="130"/>
    </location>
</feature>
<name>A0ABD0P715_CIRMR</name>
<proteinExistence type="predicted"/>
<protein>
    <submittedName>
        <fullName evidence="1">Uncharacterized protein</fullName>
    </submittedName>
</protein>
<sequence length="130" mass="14057">TLVPHLLLVLSSMKTSSSSSATAFWFTKTTVFSRFVVLYSFGSTLACQSPPGSLDSTWSVDPSAPVSPVSTLLGLPSPQLRPCSLILQLGFGLYSASLFLWVFRGPSVLWQRPIVCSSGFSLFFTALEWG</sequence>
<gene>
    <name evidence="1" type="ORF">M9458_037263</name>
</gene>
<reference evidence="1 2" key="1">
    <citation type="submission" date="2024-05" db="EMBL/GenBank/DDBJ databases">
        <title>Genome sequencing and assembly of Indian major carp, Cirrhinus mrigala (Hamilton, 1822).</title>
        <authorList>
            <person name="Mohindra V."/>
            <person name="Chowdhury L.M."/>
            <person name="Lal K."/>
            <person name="Jena J.K."/>
        </authorList>
    </citation>
    <scope>NUCLEOTIDE SEQUENCE [LARGE SCALE GENOMIC DNA]</scope>
    <source>
        <strain evidence="1">CM1030</strain>
        <tissue evidence="1">Blood</tissue>
    </source>
</reference>
<feature type="non-terminal residue" evidence="1">
    <location>
        <position position="1"/>
    </location>
</feature>